<evidence type="ECO:0000313" key="2">
    <source>
        <dbReference type="EMBL" id="OSC97984.1"/>
    </source>
</evidence>
<feature type="compositionally biased region" description="Pro residues" evidence="1">
    <location>
        <begin position="8"/>
        <end position="27"/>
    </location>
</feature>
<organism evidence="2 3">
    <name type="scientific">Trametes coccinea (strain BRFM310)</name>
    <name type="common">Pycnoporus coccineus</name>
    <dbReference type="NCBI Taxonomy" id="1353009"/>
    <lineage>
        <taxon>Eukaryota</taxon>
        <taxon>Fungi</taxon>
        <taxon>Dikarya</taxon>
        <taxon>Basidiomycota</taxon>
        <taxon>Agaricomycotina</taxon>
        <taxon>Agaricomycetes</taxon>
        <taxon>Polyporales</taxon>
        <taxon>Polyporaceae</taxon>
        <taxon>Trametes</taxon>
    </lineage>
</organism>
<dbReference type="OrthoDB" id="2755229at2759"/>
<dbReference type="EMBL" id="KZ084143">
    <property type="protein sequence ID" value="OSC97984.1"/>
    <property type="molecule type" value="Genomic_DNA"/>
</dbReference>
<dbReference type="Proteomes" id="UP000193067">
    <property type="component" value="Unassembled WGS sequence"/>
</dbReference>
<keyword evidence="3" id="KW-1185">Reference proteome</keyword>
<protein>
    <submittedName>
        <fullName evidence="2">Uncharacterized protein</fullName>
    </submittedName>
</protein>
<feature type="region of interest" description="Disordered" evidence="1">
    <location>
        <begin position="1"/>
        <end position="34"/>
    </location>
</feature>
<evidence type="ECO:0000313" key="3">
    <source>
        <dbReference type="Proteomes" id="UP000193067"/>
    </source>
</evidence>
<gene>
    <name evidence="2" type="ORF">PYCCODRAFT_1439644</name>
</gene>
<sequence>MSREGEEPPQPIPPHRPFPEGPFPIPPLNEHEFRGNMSPQILTEIAMASESANPPIFLALIPHGAGKAMNANAVTVAKDCQEFLGSLTFNENNAKPYKVVVHLPDARDVGGANSAAFSKPWTFLVQLPHGATPLRRFLMWQRVFAVSKTISFTVYELDAQVQYWDLQRIHGPTITTEASHSDVIDQKAIILAAIKRDLAADIDFRRLISDLAARNLQHQGDLTAALETVLSTLHLERTIAELDDETSLPVYVLMGRPPTRTLDEWKEWRSLFEKRSVYRIAFQRFEATARDSIKVWCDLCKSRIHCTAQCPWPSTKGWLGITQKDLGVRTTTNAAGNAVYHGPAG</sequence>
<dbReference type="AlphaFoldDB" id="A0A1Y2IA62"/>
<reference evidence="2 3" key="1">
    <citation type="journal article" date="2015" name="Biotechnol. Biofuels">
        <title>Enhanced degradation of softwood versus hardwood by the white-rot fungus Pycnoporus coccineus.</title>
        <authorList>
            <person name="Couturier M."/>
            <person name="Navarro D."/>
            <person name="Chevret D."/>
            <person name="Henrissat B."/>
            <person name="Piumi F."/>
            <person name="Ruiz-Duenas F.J."/>
            <person name="Martinez A.T."/>
            <person name="Grigoriev I.V."/>
            <person name="Riley R."/>
            <person name="Lipzen A."/>
            <person name="Berrin J.G."/>
            <person name="Master E.R."/>
            <person name="Rosso M.N."/>
        </authorList>
    </citation>
    <scope>NUCLEOTIDE SEQUENCE [LARGE SCALE GENOMIC DNA]</scope>
    <source>
        <strain evidence="2 3">BRFM310</strain>
    </source>
</reference>
<evidence type="ECO:0000256" key="1">
    <source>
        <dbReference type="SAM" id="MobiDB-lite"/>
    </source>
</evidence>
<accession>A0A1Y2IA62</accession>
<dbReference type="STRING" id="1353009.A0A1Y2IA62"/>
<proteinExistence type="predicted"/>
<name>A0A1Y2IA62_TRAC3</name>